<reference evidence="13" key="2">
    <citation type="submission" date="2025-08" db="UniProtKB">
        <authorList>
            <consortium name="Ensembl"/>
        </authorList>
    </citation>
    <scope>IDENTIFICATION</scope>
</reference>
<dbReference type="InterPro" id="IPR004043">
    <property type="entry name" value="LCCL"/>
</dbReference>
<comment type="subcellular location">
    <subcellularLocation>
        <location evidence="1">Membrane</location>
        <topology evidence="1">Single-pass type I membrane protein</topology>
    </subcellularLocation>
</comment>
<feature type="transmembrane region" description="Helical" evidence="9">
    <location>
        <begin position="383"/>
        <end position="407"/>
    </location>
</feature>
<dbReference type="InterPro" id="IPR000421">
    <property type="entry name" value="FA58C"/>
</dbReference>
<name>A0A3P9D546_9CICH</name>
<evidence type="ECO:0000256" key="9">
    <source>
        <dbReference type="SAM" id="Phobius"/>
    </source>
</evidence>
<dbReference type="SMART" id="SM00603">
    <property type="entry name" value="LCCL"/>
    <property type="match status" value="1"/>
</dbReference>
<dbReference type="Gene3D" id="2.60.120.260">
    <property type="entry name" value="Galactose-binding domain-like"/>
    <property type="match status" value="1"/>
</dbReference>
<feature type="domain" description="CUB" evidence="10">
    <location>
        <begin position="8"/>
        <end position="100"/>
    </location>
</feature>
<evidence type="ECO:0000256" key="4">
    <source>
        <dbReference type="ARBA" id="ARBA00022989"/>
    </source>
</evidence>
<keyword evidence="3 9" id="KW-0812">Transmembrane</keyword>
<dbReference type="FunFam" id="2.60.120.260:FF:000002">
    <property type="entry name" value="Coagulation factor VIII"/>
    <property type="match status" value="1"/>
</dbReference>
<dbReference type="SUPFAM" id="SSF69848">
    <property type="entry name" value="LCCL domain"/>
    <property type="match status" value="1"/>
</dbReference>
<evidence type="ECO:0000313" key="14">
    <source>
        <dbReference type="Proteomes" id="UP000265160"/>
    </source>
</evidence>
<comment type="caution">
    <text evidence="7">Lacks conserved residue(s) required for the propagation of feature annotation.</text>
</comment>
<dbReference type="Ensembl" id="ENSMZET00005030253.1">
    <property type="protein sequence ID" value="ENSMZEP00005029332.1"/>
    <property type="gene ID" value="ENSMZEG00005021869.1"/>
</dbReference>
<reference evidence="13 14" key="1">
    <citation type="journal article" date="2014" name="Nature">
        <title>The genomic substrate for adaptive radiation in African cichlid fish.</title>
        <authorList>
            <person name="Brawand D."/>
            <person name="Wagner C.E."/>
            <person name="Li Y.I."/>
            <person name="Malinsky M."/>
            <person name="Keller I."/>
            <person name="Fan S."/>
            <person name="Simakov O."/>
            <person name="Ng A.Y."/>
            <person name="Lim Z.W."/>
            <person name="Bezault E."/>
            <person name="Turner-Maier J."/>
            <person name="Johnson J."/>
            <person name="Alcazar R."/>
            <person name="Noh H.J."/>
            <person name="Russell P."/>
            <person name="Aken B."/>
            <person name="Alfoldi J."/>
            <person name="Amemiya C."/>
            <person name="Azzouzi N."/>
            <person name="Baroiller J.F."/>
            <person name="Barloy-Hubler F."/>
            <person name="Berlin A."/>
            <person name="Bloomquist R."/>
            <person name="Carleton K.L."/>
            <person name="Conte M.A."/>
            <person name="D'Cotta H."/>
            <person name="Eshel O."/>
            <person name="Gaffney L."/>
            <person name="Galibert F."/>
            <person name="Gante H.F."/>
            <person name="Gnerre S."/>
            <person name="Greuter L."/>
            <person name="Guyon R."/>
            <person name="Haddad N.S."/>
            <person name="Haerty W."/>
            <person name="Harris R.M."/>
            <person name="Hofmann H.A."/>
            <person name="Hourlier T."/>
            <person name="Hulata G."/>
            <person name="Jaffe D.B."/>
            <person name="Lara M."/>
            <person name="Lee A.P."/>
            <person name="MacCallum I."/>
            <person name="Mwaiko S."/>
            <person name="Nikaido M."/>
            <person name="Nishihara H."/>
            <person name="Ozouf-Costaz C."/>
            <person name="Penman D.J."/>
            <person name="Przybylski D."/>
            <person name="Rakotomanga M."/>
            <person name="Renn S.C.P."/>
            <person name="Ribeiro F.J."/>
            <person name="Ron M."/>
            <person name="Salzburger W."/>
            <person name="Sanchez-Pulido L."/>
            <person name="Santos M.E."/>
            <person name="Searle S."/>
            <person name="Sharpe T."/>
            <person name="Swofford R."/>
            <person name="Tan F.J."/>
            <person name="Williams L."/>
            <person name="Young S."/>
            <person name="Yin S."/>
            <person name="Okada N."/>
            <person name="Kocher T.D."/>
            <person name="Miska E.A."/>
            <person name="Lander E.S."/>
            <person name="Venkatesh B."/>
            <person name="Fernald R.D."/>
            <person name="Meyer A."/>
            <person name="Ponting C.P."/>
            <person name="Streelman J.T."/>
            <person name="Lindblad-Toh K."/>
            <person name="Seehausen O."/>
            <person name="Di Palma F."/>
        </authorList>
    </citation>
    <scope>NUCLEOTIDE SEQUENCE</scope>
</reference>
<sequence length="607" mass="65925">VVKPGDGCGPSVLGPESGTLSSLGYPRTYPNNTVCEWEISVPHDKRIHFLFALLDLEDSDCQVNYLRLYNGIGPNRSEIDLITCVDKGMNFTEAEYRKYCPAGCLTSTEEISGTIPNGYRESSSLCVAAIHAGVVSNAAGGNISVVNSKGISHYEGTLANNVTSTVGTRSDSLFTFTTNGCYGTLGLASGGVAYTQLSASSVLDWSTRVWAPSGARLKKEGLPWASSQSDQQQWLQVDLKKEKRITGIITTGSTLSEEKCYVSAYRVLYSNDGKQWSGYKESNSVQNKIFQGNNNYGDEVRNNFIPPIVARFVRINPISWYKRIALKLELLGCQVPSDLRPRMSPPRRTPGGTKHPPHLGQTTPTPNIRNTTMPPHTGKDVTLAAVLVPVLVMVVTLILIVCCACHWKNRKKTSEGTYDLPHLDSTGTSSPYWWKSMKQLLPSKMVETEDSVRYSSSEVSRLTGRGVVPGLHAEPAEYAQPLVSGVTTLGARSTFKPDDGPSPRYSDPDLYDAPISSGLCHAYAEPLPSSGSEYATPIVVDMGLKQPSTLCNFMGTRPGSLHPWTDSGQSGSTAYDRPKTSTELATPTEDLTYQVPQKSTQKPTGQG</sequence>
<feature type="region of interest" description="Disordered" evidence="8">
    <location>
        <begin position="561"/>
        <end position="607"/>
    </location>
</feature>
<keyword evidence="4 9" id="KW-1133">Transmembrane helix</keyword>
<evidence type="ECO:0000256" key="3">
    <source>
        <dbReference type="ARBA" id="ARBA00022692"/>
    </source>
</evidence>
<dbReference type="CDD" id="cd00057">
    <property type="entry name" value="FA58C"/>
    <property type="match status" value="1"/>
</dbReference>
<dbReference type="Pfam" id="PF00754">
    <property type="entry name" value="F5_F8_type_C"/>
    <property type="match status" value="1"/>
</dbReference>
<feature type="domain" description="F5/8 type C" evidence="11">
    <location>
        <begin position="181"/>
        <end position="333"/>
    </location>
</feature>
<evidence type="ECO:0000256" key="2">
    <source>
        <dbReference type="ARBA" id="ARBA00022553"/>
    </source>
</evidence>
<dbReference type="AlphaFoldDB" id="A0A3P9D546"/>
<evidence type="ECO:0000313" key="13">
    <source>
        <dbReference type="Ensembl" id="ENSMZEP00005029332.1"/>
    </source>
</evidence>
<feature type="region of interest" description="Disordered" evidence="8">
    <location>
        <begin position="339"/>
        <end position="376"/>
    </location>
</feature>
<dbReference type="PROSITE" id="PS50820">
    <property type="entry name" value="LCCL"/>
    <property type="match status" value="1"/>
</dbReference>
<keyword evidence="6 7" id="KW-1015">Disulfide bond</keyword>
<feature type="disulfide bond" evidence="7">
    <location>
        <begin position="8"/>
        <end position="35"/>
    </location>
</feature>
<dbReference type="InterPro" id="IPR050633">
    <property type="entry name" value="Neuropilin_MCO_CoagFactor"/>
</dbReference>
<dbReference type="CDD" id="cd00041">
    <property type="entry name" value="CUB"/>
    <property type="match status" value="1"/>
</dbReference>
<dbReference type="Pfam" id="PF00431">
    <property type="entry name" value="CUB"/>
    <property type="match status" value="1"/>
</dbReference>
<dbReference type="Proteomes" id="UP000265160">
    <property type="component" value="LG16"/>
</dbReference>
<evidence type="ECO:0000256" key="5">
    <source>
        <dbReference type="ARBA" id="ARBA00023136"/>
    </source>
</evidence>
<dbReference type="PANTHER" id="PTHR46806">
    <property type="entry name" value="F5/8 TYPE C DOMAIN-CONTAINING PROTEIN"/>
    <property type="match status" value="1"/>
</dbReference>
<keyword evidence="5 9" id="KW-0472">Membrane</keyword>
<evidence type="ECO:0000259" key="10">
    <source>
        <dbReference type="PROSITE" id="PS01180"/>
    </source>
</evidence>
<evidence type="ECO:0000256" key="7">
    <source>
        <dbReference type="PROSITE-ProRule" id="PRU00059"/>
    </source>
</evidence>
<keyword evidence="14" id="KW-1185">Reference proteome</keyword>
<dbReference type="PROSITE" id="PS01180">
    <property type="entry name" value="CUB"/>
    <property type="match status" value="1"/>
</dbReference>
<evidence type="ECO:0000259" key="12">
    <source>
        <dbReference type="PROSITE" id="PS50820"/>
    </source>
</evidence>
<dbReference type="PANTHER" id="PTHR46806:SF3">
    <property type="entry name" value="DISCOIDIN, CUB AND LCCL DOMAIN-CONTAINING PROTEIN 2"/>
    <property type="match status" value="1"/>
</dbReference>
<dbReference type="SUPFAM" id="SSF49785">
    <property type="entry name" value="Galactose-binding domain-like"/>
    <property type="match status" value="1"/>
</dbReference>
<dbReference type="SMART" id="SM00042">
    <property type="entry name" value="CUB"/>
    <property type="match status" value="1"/>
</dbReference>
<dbReference type="Gene3D" id="2.170.130.20">
    <property type="entry name" value="LCCL-like domain"/>
    <property type="match status" value="1"/>
</dbReference>
<organism evidence="13 14">
    <name type="scientific">Maylandia zebra</name>
    <name type="common">zebra mbuna</name>
    <dbReference type="NCBI Taxonomy" id="106582"/>
    <lineage>
        <taxon>Eukaryota</taxon>
        <taxon>Metazoa</taxon>
        <taxon>Chordata</taxon>
        <taxon>Craniata</taxon>
        <taxon>Vertebrata</taxon>
        <taxon>Euteleostomi</taxon>
        <taxon>Actinopterygii</taxon>
        <taxon>Neopterygii</taxon>
        <taxon>Teleostei</taxon>
        <taxon>Neoteleostei</taxon>
        <taxon>Acanthomorphata</taxon>
        <taxon>Ovalentaria</taxon>
        <taxon>Cichlomorphae</taxon>
        <taxon>Cichliformes</taxon>
        <taxon>Cichlidae</taxon>
        <taxon>African cichlids</taxon>
        <taxon>Pseudocrenilabrinae</taxon>
        <taxon>Haplochromini</taxon>
        <taxon>Maylandia</taxon>
        <taxon>Maylandia zebra complex</taxon>
    </lineage>
</organism>
<protein>
    <submittedName>
        <fullName evidence="13">Discoidin, CUB and LCCL domain containing 2</fullName>
    </submittedName>
</protein>
<dbReference type="GO" id="GO:0005886">
    <property type="term" value="C:plasma membrane"/>
    <property type="evidence" value="ECO:0007669"/>
    <property type="project" value="TreeGrafter"/>
</dbReference>
<dbReference type="PROSITE" id="PS50022">
    <property type="entry name" value="FA58C_3"/>
    <property type="match status" value="1"/>
</dbReference>
<evidence type="ECO:0000256" key="8">
    <source>
        <dbReference type="SAM" id="MobiDB-lite"/>
    </source>
</evidence>
<keyword evidence="2" id="KW-0597">Phosphoprotein</keyword>
<dbReference type="InterPro" id="IPR036609">
    <property type="entry name" value="LCCL_sf"/>
</dbReference>
<dbReference type="InterPro" id="IPR008979">
    <property type="entry name" value="Galactose-bd-like_sf"/>
</dbReference>
<dbReference type="GO" id="GO:0042060">
    <property type="term" value="P:wound healing"/>
    <property type="evidence" value="ECO:0007669"/>
    <property type="project" value="TreeGrafter"/>
</dbReference>
<dbReference type="PROSITE" id="PS01285">
    <property type="entry name" value="FA58C_1"/>
    <property type="match status" value="1"/>
</dbReference>
<dbReference type="GeneTree" id="ENSGT00940000158147"/>
<feature type="compositionally biased region" description="Polar residues" evidence="8">
    <location>
        <begin position="581"/>
        <end position="607"/>
    </location>
</feature>
<proteinExistence type="predicted"/>
<dbReference type="SUPFAM" id="SSF49854">
    <property type="entry name" value="Spermadhesin, CUB domain"/>
    <property type="match status" value="1"/>
</dbReference>
<evidence type="ECO:0000256" key="1">
    <source>
        <dbReference type="ARBA" id="ARBA00004479"/>
    </source>
</evidence>
<dbReference type="GO" id="GO:0038023">
    <property type="term" value="F:signaling receptor activity"/>
    <property type="evidence" value="ECO:0007669"/>
    <property type="project" value="TreeGrafter"/>
</dbReference>
<accession>A0A3P9D546</accession>
<dbReference type="Pfam" id="PF03815">
    <property type="entry name" value="LCCL"/>
    <property type="match status" value="1"/>
</dbReference>
<dbReference type="InterPro" id="IPR035914">
    <property type="entry name" value="Sperma_CUB_dom_sf"/>
</dbReference>
<dbReference type="SMART" id="SM00231">
    <property type="entry name" value="FA58C"/>
    <property type="match status" value="1"/>
</dbReference>
<dbReference type="InterPro" id="IPR000859">
    <property type="entry name" value="CUB_dom"/>
</dbReference>
<reference evidence="13" key="3">
    <citation type="submission" date="2025-09" db="UniProtKB">
        <authorList>
            <consortium name="Ensembl"/>
        </authorList>
    </citation>
    <scope>IDENTIFICATION</scope>
</reference>
<feature type="compositionally biased region" description="Polar residues" evidence="8">
    <location>
        <begin position="360"/>
        <end position="374"/>
    </location>
</feature>
<evidence type="ECO:0000256" key="6">
    <source>
        <dbReference type="ARBA" id="ARBA00023157"/>
    </source>
</evidence>
<feature type="domain" description="LCCL" evidence="12">
    <location>
        <begin position="78"/>
        <end position="174"/>
    </location>
</feature>
<evidence type="ECO:0000259" key="11">
    <source>
        <dbReference type="PROSITE" id="PS50022"/>
    </source>
</evidence>